<comment type="caution">
    <text evidence="1">The sequence shown here is derived from an EMBL/GenBank/DDBJ whole genome shotgun (WGS) entry which is preliminary data.</text>
</comment>
<dbReference type="RefSeq" id="WP_254289642.1">
    <property type="nucleotide sequence ID" value="NZ_JAMLDY010000014.1"/>
</dbReference>
<evidence type="ECO:0000313" key="1">
    <source>
        <dbReference type="EMBL" id="MCP3735642.1"/>
    </source>
</evidence>
<protein>
    <submittedName>
        <fullName evidence="1">Uncharacterized protein</fullName>
    </submittedName>
</protein>
<reference evidence="1" key="1">
    <citation type="submission" date="2022-05" db="EMBL/GenBank/DDBJ databases">
        <title>Sphingomonas sp. strain RP10 Genome sequencing and assembly.</title>
        <authorList>
            <person name="Kim I."/>
        </authorList>
    </citation>
    <scope>NUCLEOTIDE SEQUENCE</scope>
    <source>
        <strain evidence="1">RP10</strain>
    </source>
</reference>
<evidence type="ECO:0000313" key="2">
    <source>
        <dbReference type="Proteomes" id="UP001139486"/>
    </source>
</evidence>
<accession>A0A9X2KR37</accession>
<gene>
    <name evidence="1" type="ORF">M9979_12235</name>
</gene>
<name>A0A9X2KR37_9SPHN</name>
<dbReference type="Proteomes" id="UP001139486">
    <property type="component" value="Unassembled WGS sequence"/>
</dbReference>
<proteinExistence type="predicted"/>
<dbReference type="EMBL" id="JAMLDY010000014">
    <property type="protein sequence ID" value="MCP3735642.1"/>
    <property type="molecule type" value="Genomic_DNA"/>
</dbReference>
<dbReference type="AlphaFoldDB" id="A0A9X2KR37"/>
<organism evidence="1 2">
    <name type="scientific">Sphingomonas liriopis</name>
    <dbReference type="NCBI Taxonomy" id="2949094"/>
    <lineage>
        <taxon>Bacteria</taxon>
        <taxon>Pseudomonadati</taxon>
        <taxon>Pseudomonadota</taxon>
        <taxon>Alphaproteobacteria</taxon>
        <taxon>Sphingomonadales</taxon>
        <taxon>Sphingomonadaceae</taxon>
        <taxon>Sphingomonas</taxon>
    </lineage>
</organism>
<sequence>MIRADPRQFDMFAAIAPTRAPAIIRRVDPNGPVIQGKIDEVLTLPHPRLRWDRARIELHRHTDGLWMWATGFHDDGGSGGGYRVGPKWGNFASTRGDALHYACEEIRARATGDSKALVAIRCWLDELAGNPTRKHEEEPVHG</sequence>
<keyword evidence="2" id="KW-1185">Reference proteome</keyword>